<dbReference type="InterPro" id="IPR010270">
    <property type="entry name" value="Phage_P2_GpM"/>
</dbReference>
<name>A0A7H0HG27_9BURK</name>
<evidence type="ECO:0000256" key="1">
    <source>
        <dbReference type="SAM" id="MobiDB-lite"/>
    </source>
</evidence>
<reference evidence="2 3" key="1">
    <citation type="submission" date="2020-08" db="EMBL/GenBank/DDBJ databases">
        <title>Genome sequence of Acidovorax monticola KACC 19171T.</title>
        <authorList>
            <person name="Hyun D.-W."/>
            <person name="Bae J.-W."/>
        </authorList>
    </citation>
    <scope>NUCLEOTIDE SEQUENCE [LARGE SCALE GENOMIC DNA]</scope>
    <source>
        <strain evidence="2 3">KACC 19171</strain>
    </source>
</reference>
<dbReference type="Pfam" id="PF05944">
    <property type="entry name" value="Phage_term_smal"/>
    <property type="match status" value="1"/>
</dbReference>
<dbReference type="Proteomes" id="UP000516057">
    <property type="component" value="Chromosome"/>
</dbReference>
<organism evidence="2 3">
    <name type="scientific">Paenacidovorax monticola</name>
    <dbReference type="NCBI Taxonomy" id="1926868"/>
    <lineage>
        <taxon>Bacteria</taxon>
        <taxon>Pseudomonadati</taxon>
        <taxon>Pseudomonadota</taxon>
        <taxon>Betaproteobacteria</taxon>
        <taxon>Burkholderiales</taxon>
        <taxon>Comamonadaceae</taxon>
        <taxon>Paenacidovorax</taxon>
    </lineage>
</organism>
<dbReference type="KEGG" id="amon:H9L24_00160"/>
<feature type="region of interest" description="Disordered" evidence="1">
    <location>
        <begin position="1"/>
        <end position="30"/>
    </location>
</feature>
<evidence type="ECO:0000313" key="2">
    <source>
        <dbReference type="EMBL" id="QNP59493.1"/>
    </source>
</evidence>
<protein>
    <submittedName>
        <fullName evidence="2">Terminase</fullName>
    </submittedName>
</protein>
<sequence length="235" mass="25837">MRQTPAQRHRMHSLASQQAAQQETDNAHGQTVGTAYELQLAQLHQHRLRLKDMHSVERKIEAKRAMLPEYDAYVDGVLLARPGTQDDVLATVLVWHIDAGNYARALEVAEYALASGIKPPDQYNRNLPTIVQDEVAEAILAGKLSGADALLVAAKAMALTDQADTPDQAKSKLYKAAGWAVLGKTGSHDVDMATRTLKACKEALPLLQRAMELDTRAGVKKDIERLERRLAAKTK</sequence>
<evidence type="ECO:0000313" key="3">
    <source>
        <dbReference type="Proteomes" id="UP000516057"/>
    </source>
</evidence>
<keyword evidence="3" id="KW-1185">Reference proteome</keyword>
<proteinExistence type="predicted"/>
<gene>
    <name evidence="2" type="ORF">H9L24_00160</name>
</gene>
<dbReference type="AlphaFoldDB" id="A0A7H0HG27"/>
<dbReference type="GO" id="GO:0004519">
    <property type="term" value="F:endonuclease activity"/>
    <property type="evidence" value="ECO:0007669"/>
    <property type="project" value="InterPro"/>
</dbReference>
<feature type="compositionally biased region" description="Polar residues" evidence="1">
    <location>
        <begin position="14"/>
        <end position="30"/>
    </location>
</feature>
<accession>A0A7H0HG27</accession>
<dbReference type="EMBL" id="CP060790">
    <property type="protein sequence ID" value="QNP59493.1"/>
    <property type="molecule type" value="Genomic_DNA"/>
</dbReference>
<dbReference type="GO" id="GO:0003677">
    <property type="term" value="F:DNA binding"/>
    <property type="evidence" value="ECO:0007669"/>
    <property type="project" value="InterPro"/>
</dbReference>